<dbReference type="GO" id="GO:0016459">
    <property type="term" value="C:myosin complex"/>
    <property type="evidence" value="ECO:0007669"/>
    <property type="project" value="InterPro"/>
</dbReference>
<proteinExistence type="predicted"/>
<feature type="domain" description="Myosin tail" evidence="5">
    <location>
        <begin position="444"/>
        <end position="683"/>
    </location>
</feature>
<dbReference type="InterPro" id="IPR002928">
    <property type="entry name" value="Myosin_tail"/>
</dbReference>
<organism evidence="6">
    <name type="scientific">Scylla olivacea</name>
    <name type="common">Orange mud crab</name>
    <name type="synonym">Cancer olivacea</name>
    <dbReference type="NCBI Taxonomy" id="85551"/>
    <lineage>
        <taxon>Eukaryota</taxon>
        <taxon>Metazoa</taxon>
        <taxon>Ecdysozoa</taxon>
        <taxon>Arthropoda</taxon>
        <taxon>Crustacea</taxon>
        <taxon>Multicrustacea</taxon>
        <taxon>Malacostraca</taxon>
        <taxon>Eumalacostraca</taxon>
        <taxon>Eucarida</taxon>
        <taxon>Decapoda</taxon>
        <taxon>Pleocyemata</taxon>
        <taxon>Brachyura</taxon>
        <taxon>Eubrachyura</taxon>
        <taxon>Portunoidea</taxon>
        <taxon>Portunidae</taxon>
        <taxon>Portuninae</taxon>
        <taxon>Scylla</taxon>
    </lineage>
</organism>
<feature type="coiled-coil region" evidence="3">
    <location>
        <begin position="43"/>
        <end position="126"/>
    </location>
</feature>
<dbReference type="PANTHER" id="PTHR46292:SF1">
    <property type="entry name" value="COILED-COIL DOMAIN-CONTAINING PROTEIN 102A"/>
    <property type="match status" value="1"/>
</dbReference>
<feature type="compositionally biased region" description="Basic and acidic residues" evidence="4">
    <location>
        <begin position="134"/>
        <end position="159"/>
    </location>
</feature>
<feature type="coiled-coil region" evidence="3">
    <location>
        <begin position="419"/>
        <end position="689"/>
    </location>
</feature>
<feature type="region of interest" description="Disordered" evidence="4">
    <location>
        <begin position="1"/>
        <end position="33"/>
    </location>
</feature>
<keyword evidence="1 3" id="KW-0175">Coiled coil</keyword>
<feature type="compositionally biased region" description="Basic and acidic residues" evidence="4">
    <location>
        <begin position="290"/>
        <end position="301"/>
    </location>
</feature>
<feature type="region of interest" description="Disordered" evidence="4">
    <location>
        <begin position="272"/>
        <end position="343"/>
    </location>
</feature>
<protein>
    <recommendedName>
        <fullName evidence="2">Coiled-coil domain-containing protein 102A</fullName>
    </recommendedName>
</protein>
<reference evidence="6" key="1">
    <citation type="submission" date="2015-09" db="EMBL/GenBank/DDBJ databases">
        <title>Scylla olivacea transcriptome.</title>
        <authorList>
            <person name="Ikhwanuddin M."/>
        </authorList>
    </citation>
    <scope>NUCLEOTIDE SEQUENCE</scope>
</reference>
<dbReference type="EMBL" id="GDRN01103663">
    <property type="protein sequence ID" value="JAI58043.1"/>
    <property type="molecule type" value="Transcribed_RNA"/>
</dbReference>
<dbReference type="EMBL" id="GDRN01103661">
    <property type="protein sequence ID" value="JAI58044.1"/>
    <property type="molecule type" value="Transcribed_RNA"/>
</dbReference>
<dbReference type="PANTHER" id="PTHR46292">
    <property type="entry name" value="COILED-COIL DOMAIN-CONTAINING PROTEIN 102A"/>
    <property type="match status" value="1"/>
</dbReference>
<sequence>MAESGNSSMRRVAQASLPGAHPHPHPSHPHEPIPLPYHWHEKQEMMQRELEEARARATQMEKTMRWWSDCTANWREKWSKVRSERNKAREEVRILRGRLEVSQRENSALKREKNDMEAQMSHLSKTYHMVCPRKDSSLEQQEEPRSQGTHLRDSPERDGSVPLRPLTHPEAEKLSTDEMQFIRDAKNTNFSLLEEIFGSRGLHQASEAIGNGEEGVDGEGKALTLSGGVENVSVFVHKPSEATRLSEKCRAGREVKDLICDEYLQDTAVQEDPGTCHHHHHHHHHHHPPPQRENDVEEKMIHTQQHQQQEQAMREAAGGSSNSSSQPSPSHRISTMSDPLPDTTPCHVLNPRISAVSDPTSEVCGGSECSEGLFEEAGRPWEGVSGREVRCGSKRTSGGGGMGGCGGSLLDDSGITPEQESLEQQVTMLKLRLDEATKTIQAEREEKSVLDRECTKWQAETSELRLRLEDMRASRQDLMKELVALRAQHQKEVQSLQLEMLDEASTRECIDRRMADLRAELERLQEENAAEWGRRERLESEKLGFERETKKLRAQLGELEERLDKRNKMNTSCQDSDVAQLKQEIADKCKELSELKHAHAKLKKVLADKSVELLHCSRRAEQYESEVKRLRARVEELKKDLAAAEDEVDGASNSMRKLQRGNDELQETVENLEVQVEHLQSRLRSSQVSSLPLRTSGLLQDSDDDAAQF</sequence>
<evidence type="ECO:0000256" key="3">
    <source>
        <dbReference type="SAM" id="Coils"/>
    </source>
</evidence>
<accession>A0A0P4W025</accession>
<feature type="compositionally biased region" description="Low complexity" evidence="4">
    <location>
        <begin position="320"/>
        <end position="330"/>
    </location>
</feature>
<name>A0A0P4W025_SCYOL</name>
<evidence type="ECO:0000256" key="1">
    <source>
        <dbReference type="ARBA" id="ARBA00023054"/>
    </source>
</evidence>
<evidence type="ECO:0000256" key="2">
    <source>
        <dbReference type="ARBA" id="ARBA00040149"/>
    </source>
</evidence>
<dbReference type="AlphaFoldDB" id="A0A0P4W025"/>
<feature type="compositionally biased region" description="Basic residues" evidence="4">
    <location>
        <begin position="276"/>
        <end position="289"/>
    </location>
</feature>
<evidence type="ECO:0000313" key="6">
    <source>
        <dbReference type="EMBL" id="JAI58042.1"/>
    </source>
</evidence>
<dbReference type="Gene3D" id="1.10.287.1490">
    <property type="match status" value="1"/>
</dbReference>
<evidence type="ECO:0000256" key="4">
    <source>
        <dbReference type="SAM" id="MobiDB-lite"/>
    </source>
</evidence>
<dbReference type="EMBL" id="GDRN01103665">
    <property type="protein sequence ID" value="JAI58042.1"/>
    <property type="molecule type" value="Transcribed_RNA"/>
</dbReference>
<dbReference type="Pfam" id="PF01576">
    <property type="entry name" value="Myosin_tail_1"/>
    <property type="match status" value="1"/>
</dbReference>
<evidence type="ECO:0000259" key="5">
    <source>
        <dbReference type="Pfam" id="PF01576"/>
    </source>
</evidence>
<feature type="region of interest" description="Disordered" evidence="4">
    <location>
        <begin position="134"/>
        <end position="166"/>
    </location>
</feature>